<dbReference type="Pfam" id="PF01095">
    <property type="entry name" value="Pectinesterase"/>
    <property type="match status" value="1"/>
</dbReference>
<evidence type="ECO:0000259" key="6">
    <source>
        <dbReference type="Pfam" id="PF24802"/>
    </source>
</evidence>
<feature type="transmembrane region" description="Helical" evidence="3">
    <location>
        <begin position="608"/>
        <end position="628"/>
    </location>
</feature>
<dbReference type="EMBL" id="CAJSTJ010000155">
    <property type="protein sequence ID" value="CAG7563313.1"/>
    <property type="molecule type" value="Genomic_DNA"/>
</dbReference>
<name>A0A8J2ISK8_FUSEQ</name>
<evidence type="ECO:0000256" key="2">
    <source>
        <dbReference type="SAM" id="MobiDB-lite"/>
    </source>
</evidence>
<dbReference type="AlphaFoldDB" id="A0A8J2ISK8"/>
<evidence type="ECO:0000256" key="3">
    <source>
        <dbReference type="SAM" id="Phobius"/>
    </source>
</evidence>
<keyword evidence="3" id="KW-0472">Membrane</keyword>
<dbReference type="GO" id="GO:0030599">
    <property type="term" value="F:pectinesterase activity"/>
    <property type="evidence" value="ECO:0007669"/>
    <property type="project" value="InterPro"/>
</dbReference>
<evidence type="ECO:0008006" key="9">
    <source>
        <dbReference type="Google" id="ProtNLM"/>
    </source>
</evidence>
<feature type="transmembrane region" description="Helical" evidence="3">
    <location>
        <begin position="487"/>
        <end position="509"/>
    </location>
</feature>
<evidence type="ECO:0000256" key="4">
    <source>
        <dbReference type="SAM" id="SignalP"/>
    </source>
</evidence>
<keyword evidence="3" id="KW-1133">Transmembrane helix</keyword>
<feature type="transmembrane region" description="Helical" evidence="3">
    <location>
        <begin position="425"/>
        <end position="445"/>
    </location>
</feature>
<feature type="chain" id="PRO_5035234384" description="Pectinesterase" evidence="4">
    <location>
        <begin position="21"/>
        <end position="742"/>
    </location>
</feature>
<feature type="domain" description="Pectinesterase catalytic" evidence="5">
    <location>
        <begin position="194"/>
        <end position="345"/>
    </location>
</feature>
<reference evidence="7" key="1">
    <citation type="submission" date="2021-05" db="EMBL/GenBank/DDBJ databases">
        <authorList>
            <person name="Khan N."/>
        </authorList>
    </citation>
    <scope>NUCLEOTIDE SEQUENCE</scope>
</reference>
<feature type="transmembrane region" description="Helical" evidence="3">
    <location>
        <begin position="521"/>
        <end position="546"/>
    </location>
</feature>
<feature type="region of interest" description="Disordered" evidence="2">
    <location>
        <begin position="690"/>
        <end position="711"/>
    </location>
</feature>
<feature type="domain" description="DUF7703" evidence="6">
    <location>
        <begin position="435"/>
        <end position="660"/>
    </location>
</feature>
<accession>A0A8J2ISK8</accession>
<evidence type="ECO:0000259" key="5">
    <source>
        <dbReference type="Pfam" id="PF01095"/>
    </source>
</evidence>
<dbReference type="GO" id="GO:0042545">
    <property type="term" value="P:cell wall modification"/>
    <property type="evidence" value="ECO:0007669"/>
    <property type="project" value="InterPro"/>
</dbReference>
<gene>
    <name evidence="7" type="ORF">FEQUK3_LOCUS9033</name>
</gene>
<keyword evidence="3" id="KW-0812">Transmembrane</keyword>
<organism evidence="7 8">
    <name type="scientific">Fusarium equiseti</name>
    <name type="common">Fusarium scirpi</name>
    <dbReference type="NCBI Taxonomy" id="61235"/>
    <lineage>
        <taxon>Eukaryota</taxon>
        <taxon>Fungi</taxon>
        <taxon>Dikarya</taxon>
        <taxon>Ascomycota</taxon>
        <taxon>Pezizomycotina</taxon>
        <taxon>Sordariomycetes</taxon>
        <taxon>Hypocreomycetidae</taxon>
        <taxon>Hypocreales</taxon>
        <taxon>Nectriaceae</taxon>
        <taxon>Fusarium</taxon>
        <taxon>Fusarium incarnatum-equiseti species complex</taxon>
    </lineage>
</organism>
<dbReference type="InterPro" id="IPR000070">
    <property type="entry name" value="Pectinesterase_cat"/>
</dbReference>
<evidence type="ECO:0000313" key="8">
    <source>
        <dbReference type="Proteomes" id="UP000693738"/>
    </source>
</evidence>
<feature type="transmembrane region" description="Helical" evidence="3">
    <location>
        <begin position="566"/>
        <end position="587"/>
    </location>
</feature>
<feature type="compositionally biased region" description="Basic and acidic residues" evidence="2">
    <location>
        <begin position="690"/>
        <end position="702"/>
    </location>
</feature>
<comment type="caution">
    <text evidence="7">The sequence shown here is derived from an EMBL/GenBank/DDBJ whole genome shotgun (WGS) entry which is preliminary data.</text>
</comment>
<dbReference type="InterPro" id="IPR056120">
    <property type="entry name" value="DUF7703"/>
</dbReference>
<evidence type="ECO:0000313" key="7">
    <source>
        <dbReference type="EMBL" id="CAG7563313.1"/>
    </source>
</evidence>
<protein>
    <recommendedName>
        <fullName evidence="9">Pectinesterase</fullName>
    </recommendedName>
</protein>
<dbReference type="PANTHER" id="PTHR37013">
    <property type="entry name" value="INTEGRAL MEMBRANE PROTEIN (AFU_ORTHOLOGUE AFUA_1G05950)-RELATED"/>
    <property type="match status" value="1"/>
</dbReference>
<keyword evidence="1" id="KW-0378">Hydrolase</keyword>
<feature type="transmembrane region" description="Helical" evidence="3">
    <location>
        <begin position="457"/>
        <end position="475"/>
    </location>
</feature>
<sequence length="742" mass="82863">MKGFLKTALIAATLLSTTTASPKGPVDTYKKCQRQTKRATEGCPKGTLFVAKDDPRADFSSIQSAIDSLGNTTTPGHILIAPGDYTEQLNVTRRGPLHLIGASNKPWVKELYADVDVNTTAQNDVQIWWNLANTNNGSMSDNVYTSVLTVGPNLDATLTGAGPTGWPVPAGMILLRDRLGLLMLLVYVGKLGNAFFYDNIIAGETDFLYGFGTAWIDRSTLSLRNCNGGITAWKGTNTTFTNKYGVYIDNSQVIPSNATIAKNLVGKCPLGRPWNSQHKSIFMQSYFDPVILPAGYIIWQPSTPRVDNYTFMATWNDYGPGYNVKALKDGGITKVLSDKEVKPYKSPKDVFQTPEGKFGHIGWIDKKALNPSLTALGLLTCDPNRVFSSFRFFNLFRGLHYVLQTLKTAAIMGYSGREDQHGPSYLLPIAVCMGISLYNVLELNLLIFTTFKTRKSLYFWSFLAATNGIAPHTIGFLLKNLVSSDNFILYISLISVGWVLMVTGQSLVLYSRLHLIFWNQFWLRAVLAMIITNVVVMHIPIIILMYGANSSAENTWVHPYQVYEKIQVTVFFCQELVISAIYIKACSSFFGTEGLLYRKGVRRMRKHLLFVNVAIILLDIPILVLEFADYYDYQTAYKAIVYSIKLKLEFDLLNRLVEVAKGNDTLDSQSGNRNFHNLRMNAFEVRAGDCEQGSDHEEAGHDKGKRRYLGSEDGMLTSTDISVTCIERRDDNGNTDRRPPIQ</sequence>
<proteinExistence type="predicted"/>
<dbReference type="Proteomes" id="UP000693738">
    <property type="component" value="Unassembled WGS sequence"/>
</dbReference>
<dbReference type="Pfam" id="PF24802">
    <property type="entry name" value="DUF7703"/>
    <property type="match status" value="1"/>
</dbReference>
<feature type="signal peptide" evidence="4">
    <location>
        <begin position="1"/>
        <end position="20"/>
    </location>
</feature>
<dbReference type="PANTHER" id="PTHR37013:SF3">
    <property type="entry name" value="INTEGRAL MEMBRANE PROTEIN (AFU_ORTHOLOGUE AFUA_1G05950)"/>
    <property type="match status" value="1"/>
</dbReference>
<evidence type="ECO:0000256" key="1">
    <source>
        <dbReference type="ARBA" id="ARBA00022801"/>
    </source>
</evidence>
<keyword evidence="4" id="KW-0732">Signal</keyword>